<dbReference type="InterPro" id="IPR015421">
    <property type="entry name" value="PyrdxlP-dep_Trfase_major"/>
</dbReference>
<evidence type="ECO:0000313" key="7">
    <source>
        <dbReference type="EMBL" id="NMH80475.1"/>
    </source>
</evidence>
<feature type="compositionally biased region" description="Low complexity" evidence="5">
    <location>
        <begin position="53"/>
        <end position="62"/>
    </location>
</feature>
<dbReference type="GO" id="GO:0008483">
    <property type="term" value="F:transaminase activity"/>
    <property type="evidence" value="ECO:0007669"/>
    <property type="project" value="UniProtKB-KW"/>
</dbReference>
<keyword evidence="4" id="KW-0663">Pyridoxal phosphate</keyword>
<evidence type="ECO:0000256" key="2">
    <source>
        <dbReference type="ARBA" id="ARBA00022576"/>
    </source>
</evidence>
<dbReference type="PANTHER" id="PTHR42790">
    <property type="entry name" value="AMINOTRANSFERASE"/>
    <property type="match status" value="1"/>
</dbReference>
<dbReference type="InterPro" id="IPR050859">
    <property type="entry name" value="Class-I_PLP-dep_aminotransf"/>
</dbReference>
<keyword evidence="8" id="KW-1185">Reference proteome</keyword>
<dbReference type="Gene3D" id="3.90.1150.10">
    <property type="entry name" value="Aspartate Aminotransferase, domain 1"/>
    <property type="match status" value="1"/>
</dbReference>
<reference evidence="7 8" key="1">
    <citation type="submission" date="2020-04" db="EMBL/GenBank/DDBJ databases">
        <authorList>
            <person name="Klaysubun C."/>
            <person name="Duangmal K."/>
            <person name="Lipun K."/>
        </authorList>
    </citation>
    <scope>NUCLEOTIDE SEQUENCE [LARGE SCALE GENOMIC DNA]</scope>
    <source>
        <strain evidence="7 8">JCM 11839</strain>
    </source>
</reference>
<feature type="domain" description="Aminotransferase class I/classII large" evidence="6">
    <location>
        <begin position="95"/>
        <end position="450"/>
    </location>
</feature>
<dbReference type="SUPFAM" id="SSF53383">
    <property type="entry name" value="PLP-dependent transferases"/>
    <property type="match status" value="1"/>
</dbReference>
<evidence type="ECO:0000256" key="1">
    <source>
        <dbReference type="ARBA" id="ARBA00001933"/>
    </source>
</evidence>
<sequence length="487" mass="50990">MRLTVSRRVGHDRPTPPIDWEPGSGSQEGRARCRRAGPATGACRPSRPADPGTTTSVPVSTPEGEISVTVHLSARLRDVRGSAIRDLLALTARDDVISLAGGLPGTDLLPRERIAAALATAAGDPATLQYGETVGLRRLREVLAGTEGARLGRALIPTEIVVTTGSQQALDLVARTTLDPGDAVVVEDPVYVGALQVFQAAGATLHAVPVDDGGMDVDALAGLLATGLRPRLVHTVSSFHNPRGVTLSGDRRARLAALADRYGFLVVEDDPYGLLAFDGPPPVPVAAHGERVVRLGSVSKVLAPALRVGWLTGPAALLAAVERLKQCSDLCGSTLTHAVAAELLADTHWFDGHLGMLRIALRERAGALTGAVRAAFGDAVTCSVPTGGMFCWLEFTDGTRPAELLPHALRGGVGFVPGEAFAVTRRLDGAARLCFASNPPPLLHTAVGRLAGTWREQAAVRRRVEPCVRSSNCWSATPSSPTTPSRP</sequence>
<protein>
    <submittedName>
        <fullName evidence="7">PLP-dependent aminotransferase family protein</fullName>
    </submittedName>
</protein>
<organism evidence="7 8">
    <name type="scientific">Pseudonocardia xinjiangensis</name>
    <dbReference type="NCBI Taxonomy" id="75289"/>
    <lineage>
        <taxon>Bacteria</taxon>
        <taxon>Bacillati</taxon>
        <taxon>Actinomycetota</taxon>
        <taxon>Actinomycetes</taxon>
        <taxon>Pseudonocardiales</taxon>
        <taxon>Pseudonocardiaceae</taxon>
        <taxon>Pseudonocardia</taxon>
    </lineage>
</organism>
<evidence type="ECO:0000313" key="8">
    <source>
        <dbReference type="Proteomes" id="UP001296706"/>
    </source>
</evidence>
<accession>A0ABX1RJA2</accession>
<evidence type="ECO:0000256" key="5">
    <source>
        <dbReference type="SAM" id="MobiDB-lite"/>
    </source>
</evidence>
<evidence type="ECO:0000256" key="3">
    <source>
        <dbReference type="ARBA" id="ARBA00022679"/>
    </source>
</evidence>
<dbReference type="CDD" id="cd00609">
    <property type="entry name" value="AAT_like"/>
    <property type="match status" value="1"/>
</dbReference>
<evidence type="ECO:0000256" key="4">
    <source>
        <dbReference type="ARBA" id="ARBA00022898"/>
    </source>
</evidence>
<dbReference type="InterPro" id="IPR015424">
    <property type="entry name" value="PyrdxlP-dep_Trfase"/>
</dbReference>
<dbReference type="PANTHER" id="PTHR42790:SF19">
    <property type="entry name" value="KYNURENINE_ALPHA-AMINOADIPATE AMINOTRANSFERASE, MITOCHONDRIAL"/>
    <property type="match status" value="1"/>
</dbReference>
<comment type="caution">
    <text evidence="7">The sequence shown here is derived from an EMBL/GenBank/DDBJ whole genome shotgun (WGS) entry which is preliminary data.</text>
</comment>
<name>A0ABX1RJA2_9PSEU</name>
<comment type="cofactor">
    <cofactor evidence="1">
        <name>pyridoxal 5'-phosphate</name>
        <dbReference type="ChEBI" id="CHEBI:597326"/>
    </cofactor>
</comment>
<dbReference type="InterPro" id="IPR015422">
    <property type="entry name" value="PyrdxlP-dep_Trfase_small"/>
</dbReference>
<gene>
    <name evidence="7" type="ORF">HF577_25740</name>
</gene>
<dbReference type="Pfam" id="PF00155">
    <property type="entry name" value="Aminotran_1_2"/>
    <property type="match status" value="1"/>
</dbReference>
<dbReference type="InterPro" id="IPR004839">
    <property type="entry name" value="Aminotransferase_I/II_large"/>
</dbReference>
<evidence type="ECO:0000259" key="6">
    <source>
        <dbReference type="Pfam" id="PF00155"/>
    </source>
</evidence>
<proteinExistence type="predicted"/>
<keyword evidence="2 7" id="KW-0032">Aminotransferase</keyword>
<dbReference type="EMBL" id="JAAXKY010000103">
    <property type="protein sequence ID" value="NMH80475.1"/>
    <property type="molecule type" value="Genomic_DNA"/>
</dbReference>
<dbReference type="Proteomes" id="UP001296706">
    <property type="component" value="Unassembled WGS sequence"/>
</dbReference>
<feature type="region of interest" description="Disordered" evidence="5">
    <location>
        <begin position="1"/>
        <end position="62"/>
    </location>
</feature>
<dbReference type="Gene3D" id="3.40.640.10">
    <property type="entry name" value="Type I PLP-dependent aspartate aminotransferase-like (Major domain)"/>
    <property type="match status" value="1"/>
</dbReference>
<keyword evidence="3" id="KW-0808">Transferase</keyword>